<evidence type="ECO:0000256" key="7">
    <source>
        <dbReference type="RuleBase" id="RU363032"/>
    </source>
</evidence>
<comment type="similarity">
    <text evidence="7">Belongs to the binding-protein-dependent transport system permease family.</text>
</comment>
<evidence type="ECO:0000256" key="6">
    <source>
        <dbReference type="ARBA" id="ARBA00023136"/>
    </source>
</evidence>
<protein>
    <submittedName>
        <fullName evidence="9">ABC-type dipeptide/oligopeptide/nickel transport system, permease component</fullName>
    </submittedName>
</protein>
<keyword evidence="3" id="KW-1003">Cell membrane</keyword>
<feature type="transmembrane region" description="Helical" evidence="7">
    <location>
        <begin position="162"/>
        <end position="186"/>
    </location>
</feature>
<evidence type="ECO:0000259" key="8">
    <source>
        <dbReference type="PROSITE" id="PS50928"/>
    </source>
</evidence>
<gene>
    <name evidence="9" type="ORF">MESINF_1599</name>
</gene>
<feature type="transmembrane region" description="Helical" evidence="7">
    <location>
        <begin position="12"/>
        <end position="32"/>
    </location>
</feature>
<keyword evidence="2 7" id="KW-0813">Transport</keyword>
<feature type="domain" description="ABC transmembrane type-1" evidence="8">
    <location>
        <begin position="119"/>
        <end position="333"/>
    </location>
</feature>
<feature type="transmembrane region" description="Helical" evidence="7">
    <location>
        <begin position="310"/>
        <end position="336"/>
    </location>
</feature>
<feature type="transmembrane region" description="Helical" evidence="7">
    <location>
        <begin position="206"/>
        <end position="228"/>
    </location>
</feature>
<dbReference type="SUPFAM" id="SSF161098">
    <property type="entry name" value="MetI-like"/>
    <property type="match status" value="1"/>
</dbReference>
<proteinExistence type="inferred from homology"/>
<comment type="subcellular location">
    <subcellularLocation>
        <location evidence="1 7">Cell membrane</location>
        <topology evidence="1 7">Multi-pass membrane protein</topology>
    </subcellularLocation>
</comment>
<keyword evidence="4 7" id="KW-0812">Transmembrane</keyword>
<dbReference type="CDD" id="cd06261">
    <property type="entry name" value="TM_PBP2"/>
    <property type="match status" value="1"/>
</dbReference>
<dbReference type="Proteomes" id="UP000250796">
    <property type="component" value="Chromosome MESINF"/>
</dbReference>
<name>A0A7Z7LFC0_9BACT</name>
<feature type="transmembrane region" description="Helical" evidence="7">
    <location>
        <begin position="123"/>
        <end position="142"/>
    </location>
</feature>
<evidence type="ECO:0000256" key="2">
    <source>
        <dbReference type="ARBA" id="ARBA00022448"/>
    </source>
</evidence>
<dbReference type="GO" id="GO:0055085">
    <property type="term" value="P:transmembrane transport"/>
    <property type="evidence" value="ECO:0007669"/>
    <property type="project" value="InterPro"/>
</dbReference>
<dbReference type="GO" id="GO:0005886">
    <property type="term" value="C:plasma membrane"/>
    <property type="evidence" value="ECO:0007669"/>
    <property type="project" value="UniProtKB-SubCell"/>
</dbReference>
<evidence type="ECO:0000313" key="10">
    <source>
        <dbReference type="Proteomes" id="UP000250796"/>
    </source>
</evidence>
<dbReference type="PROSITE" id="PS50928">
    <property type="entry name" value="ABC_TM1"/>
    <property type="match status" value="1"/>
</dbReference>
<keyword evidence="10" id="KW-1185">Reference proteome</keyword>
<reference evidence="9 10" key="1">
    <citation type="submission" date="2017-01" db="EMBL/GenBank/DDBJ databases">
        <authorList>
            <person name="Erauso G."/>
        </authorList>
    </citation>
    <scope>NUCLEOTIDE SEQUENCE [LARGE SCALE GENOMIC DNA]</scope>
    <source>
        <strain evidence="9">MESINF1</strain>
    </source>
</reference>
<evidence type="ECO:0000256" key="3">
    <source>
        <dbReference type="ARBA" id="ARBA00022475"/>
    </source>
</evidence>
<organism evidence="9 10">
    <name type="scientific">Mesotoga infera</name>
    <dbReference type="NCBI Taxonomy" id="1236046"/>
    <lineage>
        <taxon>Bacteria</taxon>
        <taxon>Thermotogati</taxon>
        <taxon>Thermotogota</taxon>
        <taxon>Thermotogae</taxon>
        <taxon>Kosmotogales</taxon>
        <taxon>Kosmotogaceae</taxon>
        <taxon>Mesotoga</taxon>
    </lineage>
</organism>
<dbReference type="PANTHER" id="PTHR30465:SF45">
    <property type="entry name" value="BINDING-PROTEIN-DEPENDENT TRANSPORT SYSTEMS INNER MEMBRANE COMPONENT"/>
    <property type="match status" value="1"/>
</dbReference>
<dbReference type="EMBL" id="LS974202">
    <property type="protein sequence ID" value="SSC13043.1"/>
    <property type="molecule type" value="Genomic_DNA"/>
</dbReference>
<sequence>MYWKYALKRVLYGLLMYAILVFVFSALFNTVMEQTLRAQIEEQVRSETMRMTNRSAQQMQDYVVVRKAELYSLYRLDRPVSERVLWRTWDTLTFNFGNSTLIRSADGSRSVWRIVSEAIPNTLLLFTVSIFVDIIIGVWLGLKKAQKAGGVLDKSTSVGTMVVFGMPSWWLGMLLIMFFAYTIRIFPSGGLHSTPPPEGIAYFFDLIYHLVLPVLTLVVLGFWGRAFLTRNIVLGILQEDYIMAARARGIPERKILYGHTMRTAAPPIVTMSLLALLASVSGNIVFEGIFSWPGMGNLYWVALQQNDVPVLMGNLAVTTGLYIGGLVILDLIYGLLDPRIKVGGKA</sequence>
<keyword evidence="6 7" id="KW-0472">Membrane</keyword>
<evidence type="ECO:0000313" key="9">
    <source>
        <dbReference type="EMBL" id="SSC13043.1"/>
    </source>
</evidence>
<evidence type="ECO:0000256" key="5">
    <source>
        <dbReference type="ARBA" id="ARBA00022989"/>
    </source>
</evidence>
<keyword evidence="5 7" id="KW-1133">Transmembrane helix</keyword>
<dbReference type="PANTHER" id="PTHR30465">
    <property type="entry name" value="INNER MEMBRANE ABC TRANSPORTER"/>
    <property type="match status" value="1"/>
</dbReference>
<accession>A0A7Z7LFC0</accession>
<dbReference type="AlphaFoldDB" id="A0A7Z7LFC0"/>
<evidence type="ECO:0000256" key="1">
    <source>
        <dbReference type="ARBA" id="ARBA00004651"/>
    </source>
</evidence>
<dbReference type="Gene3D" id="1.10.3720.10">
    <property type="entry name" value="MetI-like"/>
    <property type="match status" value="1"/>
</dbReference>
<dbReference type="InterPro" id="IPR000515">
    <property type="entry name" value="MetI-like"/>
</dbReference>
<dbReference type="InterPro" id="IPR035906">
    <property type="entry name" value="MetI-like_sf"/>
</dbReference>
<feature type="transmembrane region" description="Helical" evidence="7">
    <location>
        <begin position="268"/>
        <end position="290"/>
    </location>
</feature>
<dbReference type="Pfam" id="PF00528">
    <property type="entry name" value="BPD_transp_1"/>
    <property type="match status" value="1"/>
</dbReference>
<evidence type="ECO:0000256" key="4">
    <source>
        <dbReference type="ARBA" id="ARBA00022692"/>
    </source>
</evidence>
<dbReference type="KEGG" id="minf:MESINF_1599"/>
<dbReference type="RefSeq" id="WP_169699240.1">
    <property type="nucleotide sequence ID" value="NZ_LS974202.1"/>
</dbReference>